<accession>A0A1D6EFC5</accession>
<feature type="domain" description="Replication protein A OB" evidence="2">
    <location>
        <begin position="46"/>
        <end position="117"/>
    </location>
</feature>
<evidence type="ECO:0000313" key="3">
    <source>
        <dbReference type="EMBL" id="ONM18895.1"/>
    </source>
</evidence>
<name>A0A1D6EFC5_MAIZE</name>
<dbReference type="InterPro" id="IPR012340">
    <property type="entry name" value="NA-bd_OB-fold"/>
</dbReference>
<sequence length="470" mass="52783">MEYTLLPDLEPHKKHVTIQVRVARKWLFRGANDNAPLQHIDMVLSDQEVSNVLGVIVQVHEMTPIHIQSQLTPVLTRSIIIEDLSNIPLKITLWADQATSFSLHDVYDPNTKKPIVVLFVGCLPKFYKGVYLSGGSACRWYFNPIIPEAEPYHTSHQTRTITLQLPHALNHPPTIEHKQAVESKSLYELTRINPYDFPKYQSKTNGGTRLAQNALKRQLHKMQFIIAMTVTGTNTHSGKYKLKFLASDGTETAEMFCFNNIARQIVGKSCEIVLRGVSEHSPIPPDLAQIISLKFTFRVTVDDLSFFQKNNHPNVLRINSIVTAHGRQQSLPLQARDLQEQGPSTPPNTLKLKLFEDSPSTALEKLTTTTPTDVSKKLIYPTTDSTSKLPANIDITDAENDDIDEGNIKHDAILDDKGKGPTATIESPPKRLYTTTQYPTCLNMDLCVLKKGRTQDLPTTEDFLRLSAAF</sequence>
<dbReference type="AlphaFoldDB" id="A0A1D6EFC5"/>
<dbReference type="PANTHER" id="PTHR47165:SF3">
    <property type="entry name" value="RETROTRANSPOSON-LIKE PROTEIN"/>
    <property type="match status" value="1"/>
</dbReference>
<dbReference type="GO" id="GO:0003677">
    <property type="term" value="F:DNA binding"/>
    <property type="evidence" value="ECO:0007669"/>
    <property type="project" value="UniProtKB-KW"/>
</dbReference>
<dbReference type="Gene3D" id="2.40.50.140">
    <property type="entry name" value="Nucleic acid-binding proteins"/>
    <property type="match status" value="2"/>
</dbReference>
<reference evidence="3" key="1">
    <citation type="submission" date="2015-12" db="EMBL/GenBank/DDBJ databases">
        <title>Update maize B73 reference genome by single molecule sequencing technologies.</title>
        <authorList>
            <consortium name="Maize Genome Sequencing Project"/>
            <person name="Ware D."/>
        </authorList>
    </citation>
    <scope>NUCLEOTIDE SEQUENCE [LARGE SCALE GENOMIC DNA]</scope>
    <source>
        <tissue evidence="3">Seedling</tissue>
    </source>
</reference>
<dbReference type="CDD" id="cd04481">
    <property type="entry name" value="RPA1_DBD_B_like"/>
    <property type="match status" value="1"/>
</dbReference>
<dbReference type="SUPFAM" id="SSF50249">
    <property type="entry name" value="Nucleic acid-binding proteins"/>
    <property type="match status" value="1"/>
</dbReference>
<dbReference type="ExpressionAtlas" id="A0A1D6EFC5">
    <property type="expression patterns" value="baseline"/>
</dbReference>
<protein>
    <recommendedName>
        <fullName evidence="2">Replication protein A OB domain-containing protein</fullName>
    </recommendedName>
</protein>
<gene>
    <name evidence="3" type="ORF">ZEAMMB73_Zm00001d004433</name>
</gene>
<evidence type="ECO:0000256" key="1">
    <source>
        <dbReference type="ARBA" id="ARBA00023125"/>
    </source>
</evidence>
<keyword evidence="1" id="KW-0238">DNA-binding</keyword>
<dbReference type="PANTHER" id="PTHR47165">
    <property type="entry name" value="OS03G0429900 PROTEIN"/>
    <property type="match status" value="1"/>
</dbReference>
<proteinExistence type="predicted"/>
<dbReference type="InterPro" id="IPR031657">
    <property type="entry name" value="REPA_OB_2"/>
</dbReference>
<evidence type="ECO:0000259" key="2">
    <source>
        <dbReference type="Pfam" id="PF16900"/>
    </source>
</evidence>
<dbReference type="EMBL" id="CM007648">
    <property type="protein sequence ID" value="ONM18895.1"/>
    <property type="molecule type" value="Genomic_DNA"/>
</dbReference>
<organism evidence="3">
    <name type="scientific">Zea mays</name>
    <name type="common">Maize</name>
    <dbReference type="NCBI Taxonomy" id="4577"/>
    <lineage>
        <taxon>Eukaryota</taxon>
        <taxon>Viridiplantae</taxon>
        <taxon>Streptophyta</taxon>
        <taxon>Embryophyta</taxon>
        <taxon>Tracheophyta</taxon>
        <taxon>Spermatophyta</taxon>
        <taxon>Magnoliopsida</taxon>
        <taxon>Liliopsida</taxon>
        <taxon>Poales</taxon>
        <taxon>Poaceae</taxon>
        <taxon>PACMAD clade</taxon>
        <taxon>Panicoideae</taxon>
        <taxon>Andropogonodae</taxon>
        <taxon>Andropogoneae</taxon>
        <taxon>Tripsacinae</taxon>
        <taxon>Zea</taxon>
    </lineage>
</organism>
<dbReference type="eggNOG" id="KOG1529">
    <property type="taxonomic scope" value="Eukaryota"/>
</dbReference>
<dbReference type="InParanoid" id="A0A1D6EFC5"/>
<dbReference type="PaxDb" id="4577-GRMZM2G400704_P01"/>
<dbReference type="Pfam" id="PF16900">
    <property type="entry name" value="REPA_OB_2"/>
    <property type="match status" value="1"/>
</dbReference>
<dbReference type="IntAct" id="A0A1D6EFC5">
    <property type="interactions" value="1"/>
</dbReference>